<reference evidence="6" key="1">
    <citation type="journal article" date="2021" name="Front. Microbiol.">
        <title>Comprehensive Comparative Genomics and Phenotyping of Methylobacterium Species.</title>
        <authorList>
            <person name="Alessa O."/>
            <person name="Ogura Y."/>
            <person name="Fujitani Y."/>
            <person name="Takami H."/>
            <person name="Hayashi T."/>
            <person name="Sahin N."/>
            <person name="Tani A."/>
        </authorList>
    </citation>
    <scope>NUCLEOTIDE SEQUENCE</scope>
    <source>
        <strain evidence="6">NBRC 15689</strain>
    </source>
</reference>
<dbReference type="PIRSF" id="PIRSF016578">
    <property type="entry name" value="HsaA"/>
    <property type="match status" value="1"/>
</dbReference>
<gene>
    <name evidence="6" type="primary">ydbM</name>
    <name evidence="6" type="ORF">LKMONMHP_1701</name>
</gene>
<dbReference type="Gene3D" id="1.20.140.10">
    <property type="entry name" value="Butyryl-CoA Dehydrogenase, subunit A, domain 3"/>
    <property type="match status" value="1"/>
</dbReference>
<dbReference type="SUPFAM" id="SSF56645">
    <property type="entry name" value="Acyl-CoA dehydrogenase NM domain-like"/>
    <property type="match status" value="1"/>
</dbReference>
<evidence type="ECO:0000313" key="6">
    <source>
        <dbReference type="EMBL" id="GJE26847.1"/>
    </source>
</evidence>
<dbReference type="InterPro" id="IPR013107">
    <property type="entry name" value="Acyl-CoA_DH_C"/>
</dbReference>
<dbReference type="PANTHER" id="PTHR43884">
    <property type="entry name" value="ACYL-COA DEHYDROGENASE"/>
    <property type="match status" value="1"/>
</dbReference>
<dbReference type="InterPro" id="IPR006091">
    <property type="entry name" value="Acyl-CoA_Oxase/DH_mid-dom"/>
</dbReference>
<evidence type="ECO:0000313" key="7">
    <source>
        <dbReference type="Proteomes" id="UP001055156"/>
    </source>
</evidence>
<dbReference type="InterPro" id="IPR013786">
    <property type="entry name" value="AcylCoA_DH/ox_N"/>
</dbReference>
<name>A0ABQ4T5B8_METOR</name>
<reference evidence="6" key="2">
    <citation type="submission" date="2021-08" db="EMBL/GenBank/DDBJ databases">
        <authorList>
            <person name="Tani A."/>
            <person name="Ola A."/>
            <person name="Ogura Y."/>
            <person name="Katsura K."/>
            <person name="Hayashi T."/>
        </authorList>
    </citation>
    <scope>NUCLEOTIDE SEQUENCE</scope>
    <source>
        <strain evidence="6">NBRC 15689</strain>
    </source>
</reference>
<evidence type="ECO:0000259" key="5">
    <source>
        <dbReference type="Pfam" id="PF08028"/>
    </source>
</evidence>
<dbReference type="Gene3D" id="1.10.540.10">
    <property type="entry name" value="Acyl-CoA dehydrogenase/oxidase, N-terminal domain"/>
    <property type="match status" value="1"/>
</dbReference>
<dbReference type="Pfam" id="PF02770">
    <property type="entry name" value="Acyl-CoA_dh_M"/>
    <property type="match status" value="1"/>
</dbReference>
<accession>A0ABQ4T5B8</accession>
<comment type="caution">
    <text evidence="6">The sequence shown here is derived from an EMBL/GenBank/DDBJ whole genome shotgun (WGS) entry which is preliminary data.</text>
</comment>
<dbReference type="CDD" id="cd00567">
    <property type="entry name" value="ACAD"/>
    <property type="match status" value="1"/>
</dbReference>
<evidence type="ECO:0000256" key="1">
    <source>
        <dbReference type="ARBA" id="ARBA00022630"/>
    </source>
</evidence>
<keyword evidence="7" id="KW-1185">Reference proteome</keyword>
<dbReference type="Gene3D" id="2.40.110.10">
    <property type="entry name" value="Butyryl-CoA Dehydrogenase, subunit A, domain 2"/>
    <property type="match status" value="1"/>
</dbReference>
<keyword evidence="1" id="KW-0285">Flavoprotein</keyword>
<dbReference type="EMBL" id="BPQV01000004">
    <property type="protein sequence ID" value="GJE26847.1"/>
    <property type="molecule type" value="Genomic_DNA"/>
</dbReference>
<feature type="domain" description="Acyl-CoA oxidase/dehydrogenase middle" evidence="3">
    <location>
        <begin position="122"/>
        <end position="212"/>
    </location>
</feature>
<dbReference type="Proteomes" id="UP001055156">
    <property type="component" value="Unassembled WGS sequence"/>
</dbReference>
<feature type="domain" description="Acyl-CoA dehydrogenase/oxidase N-terminal" evidence="4">
    <location>
        <begin position="14"/>
        <end position="84"/>
    </location>
</feature>
<sequence>MNAVPPLADPAETLARAFAARAGEADRTGRFSHENLAALRAAGLPGLTVPRRLGGAGAGLGEAARVVGTIARGDPSTGLVLAMQFIQHGLIHGAESWPRPLADAVGRAAVEEGALINALRVEPELGTPARGGLPETVARRVPGGWSLSGRKIYSTGSPGLAYGLVFARTDEAEPRLGNFLVPLAAPGVRIEETWDHLGLRASGSHDVVLENVALPADHAVDLRAPEGWRAPAAAQQAWNAALLAAVYDGVARAAQAWFLGFLRARAPGSLGAPLASLPRFQEAAGENERLLFVNARLVAGLSAAVDAGTPPTPEESGFVKVTASENAIAVVQRAAEFAGNPGLSRKNPLERHLRDVLCARIHWPQGDAVRVQAGRAALAPAAR</sequence>
<protein>
    <submittedName>
        <fullName evidence="6">Acyl-CoA dehydrogenase YdbM</fullName>
    </submittedName>
</protein>
<dbReference type="InterPro" id="IPR046373">
    <property type="entry name" value="Acyl-CoA_Oxase/DH_mid-dom_sf"/>
</dbReference>
<dbReference type="InterPro" id="IPR036250">
    <property type="entry name" value="AcylCo_DH-like_C"/>
</dbReference>
<dbReference type="Pfam" id="PF08028">
    <property type="entry name" value="Acyl-CoA_dh_2"/>
    <property type="match status" value="1"/>
</dbReference>
<dbReference type="PANTHER" id="PTHR43884:SF25">
    <property type="entry name" value="ACYL-COA DEHYDROGENASE YDBM-RELATED"/>
    <property type="match status" value="1"/>
</dbReference>
<evidence type="ECO:0000259" key="4">
    <source>
        <dbReference type="Pfam" id="PF02771"/>
    </source>
</evidence>
<dbReference type="RefSeq" id="WP_238310712.1">
    <property type="nucleotide sequence ID" value="NZ_BPQV01000004.1"/>
</dbReference>
<proteinExistence type="predicted"/>
<dbReference type="InterPro" id="IPR009100">
    <property type="entry name" value="AcylCoA_DH/oxidase_NM_dom_sf"/>
</dbReference>
<evidence type="ECO:0000259" key="3">
    <source>
        <dbReference type="Pfam" id="PF02770"/>
    </source>
</evidence>
<evidence type="ECO:0000256" key="2">
    <source>
        <dbReference type="ARBA" id="ARBA00023002"/>
    </source>
</evidence>
<keyword evidence="2" id="KW-0560">Oxidoreductase</keyword>
<dbReference type="InterPro" id="IPR037069">
    <property type="entry name" value="AcylCoA_DH/ox_N_sf"/>
</dbReference>
<dbReference type="Pfam" id="PF02771">
    <property type="entry name" value="Acyl-CoA_dh_N"/>
    <property type="match status" value="1"/>
</dbReference>
<organism evidence="6 7">
    <name type="scientific">Methylobacterium organophilum</name>
    <dbReference type="NCBI Taxonomy" id="410"/>
    <lineage>
        <taxon>Bacteria</taxon>
        <taxon>Pseudomonadati</taxon>
        <taxon>Pseudomonadota</taxon>
        <taxon>Alphaproteobacteria</taxon>
        <taxon>Hyphomicrobiales</taxon>
        <taxon>Methylobacteriaceae</taxon>
        <taxon>Methylobacterium</taxon>
    </lineage>
</organism>
<dbReference type="SUPFAM" id="SSF47203">
    <property type="entry name" value="Acyl-CoA dehydrogenase C-terminal domain-like"/>
    <property type="match status" value="1"/>
</dbReference>
<feature type="domain" description="Acyl-CoA dehydrogenase C-terminal" evidence="5">
    <location>
        <begin position="242"/>
        <end position="362"/>
    </location>
</feature>